<dbReference type="Pfam" id="PF25379">
    <property type="entry name" value="Adt-1"/>
    <property type="match status" value="1"/>
</dbReference>
<dbReference type="GO" id="GO:0016787">
    <property type="term" value="F:hydrolase activity"/>
    <property type="evidence" value="ECO:0007669"/>
    <property type="project" value="UniProtKB-KW"/>
</dbReference>
<dbReference type="AlphaFoldDB" id="A0AAD4R650"/>
<name>A0AAD4R650_9BILA</name>
<dbReference type="Pfam" id="PF00090">
    <property type="entry name" value="TSP_1"/>
    <property type="match status" value="11"/>
</dbReference>
<dbReference type="InterPro" id="IPR000884">
    <property type="entry name" value="TSP1_rpt"/>
</dbReference>
<dbReference type="InterPro" id="IPR036383">
    <property type="entry name" value="TSP1_rpt_sf"/>
</dbReference>
<evidence type="ECO:0000256" key="7">
    <source>
        <dbReference type="ARBA" id="ARBA00022833"/>
    </source>
</evidence>
<reference evidence="12" key="1">
    <citation type="submission" date="2022-01" db="EMBL/GenBank/DDBJ databases">
        <title>Genome Sequence Resource for Two Populations of Ditylenchus destructor, the Migratory Endoparasitic Phytonematode.</title>
        <authorList>
            <person name="Zhang H."/>
            <person name="Lin R."/>
            <person name="Xie B."/>
        </authorList>
    </citation>
    <scope>NUCLEOTIDE SEQUENCE</scope>
    <source>
        <strain evidence="12">BazhouSP</strain>
    </source>
</reference>
<sequence>MSAVNGAGKTTWSTCSVREFNAFLLQLDESGRGNCLRDPAAGILSHDHLRDGRFPGQRFTADQQCSYFWGRDYTVEIPNGRAYEDICRILWCGNNGSTISTAHPALEGSWCGGKKWCHEGRCEPWTLPLPSPQIVDGEWSDWSSAEKQCPITPCQITGSIALKTQLRTCTNPAPNNGGKICSGMNVRGLLCGQQRTICEGFTRQEFGDRLCTAIRNDPTRPDRQLSGQSFLHATQPCKIWCHVRDSELIRNKGQFPNGSPCGPEQYCVSGSCLSLACTGEAVVADNSDCPPASGSKTKSSSSKWDAWSTWSPCSVNCGDHGVQKRTRKCRSPDSECAGKSSEVRPCEPIPPRCEEYSPWGEWSECPSTCGPVQKRRRMRSCLNGLCSEKLIDEEDCPEEKCPMWSEWEEWSSCSAHCGQGKRLRSRVCTGGECPGEKEQVSSCFEKVCHKEGWSEWSSCSVSCGIGFQLRERRCKGKLCSENAKQARTCNVQDCSHIKDNAVLSEWSLWGACSATCGQGFQYRHRRCLNGICSPNEVLTEQKRCVLGPCPEWSLWGNWSACASCSVFETRKRSRKCTVKVTTGGGKEDRETEVGQESCSGASTELDTCERSCLELGTTPPVITVPQKGDSLWSGWENWSDCSKPCDGGRQTRSRKCLASLVFLCDGYAKEERPCNTKPCAAKNEPDNEIALPIWSEWSGWSSCSCFTLTKFRRRYCKIRDPSIQGFCSGAILEQRACEPTSCVAESGGWSDWSEWSRCSKECGSNGHQVRNRMCSNPLPSNRGSYCIGYSFDQRPCEAHSTCKTSPIDGQWAEWTSWSDCSDPCINGQRSRTRYCSNPRSQNGGLQCIGSDFELVACSEPSKCLAKSDNITALIPVDGRWGSWSDWSPCPTTCGFSFQWRQRICDTPAPLNGGQPCHGLAYMTSICRTNPCPDSVDGNWTAWAEWSECSSNCQESATRTRVRECSQPAPRNGGLPCFGRHMETKLRFAEWCTTRERSAFGALWWSTGGCGRPWSSVVVKGVEILDFP</sequence>
<evidence type="ECO:0000256" key="3">
    <source>
        <dbReference type="ARBA" id="ARBA00022723"/>
    </source>
</evidence>
<evidence type="ECO:0000256" key="2">
    <source>
        <dbReference type="ARBA" id="ARBA00022525"/>
    </source>
</evidence>
<keyword evidence="5" id="KW-0677">Repeat</keyword>
<evidence type="ECO:0000256" key="4">
    <source>
        <dbReference type="ARBA" id="ARBA00022729"/>
    </source>
</evidence>
<dbReference type="SUPFAM" id="SSF82895">
    <property type="entry name" value="TSP-1 type 1 repeat"/>
    <property type="match status" value="11"/>
</dbReference>
<evidence type="ECO:0000259" key="10">
    <source>
        <dbReference type="Pfam" id="PF17771"/>
    </source>
</evidence>
<dbReference type="Gene3D" id="2.20.100.10">
    <property type="entry name" value="Thrombospondin type-1 (TSP1) repeat"/>
    <property type="match status" value="11"/>
</dbReference>
<feature type="domain" description="Adt-1/2-like" evidence="11">
    <location>
        <begin position="204"/>
        <end position="278"/>
    </location>
</feature>
<dbReference type="PROSITE" id="PS50092">
    <property type="entry name" value="TSP1"/>
    <property type="match status" value="12"/>
</dbReference>
<dbReference type="FunFam" id="2.20.100.10:FF:000001">
    <property type="entry name" value="semaphorin-5A isoform X1"/>
    <property type="match status" value="4"/>
</dbReference>
<dbReference type="PANTHER" id="PTHR22906:SF43">
    <property type="entry name" value="PROPERDIN"/>
    <property type="match status" value="1"/>
</dbReference>
<dbReference type="InterPro" id="IPR052065">
    <property type="entry name" value="Compl_asym_regulator"/>
</dbReference>
<accession>A0AAD4R650</accession>
<keyword evidence="6" id="KW-0378">Hydrolase</keyword>
<evidence type="ECO:0000259" key="11">
    <source>
        <dbReference type="Pfam" id="PF25379"/>
    </source>
</evidence>
<dbReference type="InterPro" id="IPR041645">
    <property type="entry name" value="ADAMTS_CR_2"/>
</dbReference>
<evidence type="ECO:0000256" key="8">
    <source>
        <dbReference type="ARBA" id="ARBA00023157"/>
    </source>
</evidence>
<dbReference type="Proteomes" id="UP001201812">
    <property type="component" value="Unassembled WGS sequence"/>
</dbReference>
<dbReference type="PANTHER" id="PTHR22906">
    <property type="entry name" value="PROPERDIN"/>
    <property type="match status" value="1"/>
</dbReference>
<comment type="subcellular location">
    <subcellularLocation>
        <location evidence="1">Secreted</location>
    </subcellularLocation>
</comment>
<gene>
    <name evidence="12" type="ORF">DdX_09668</name>
</gene>
<keyword evidence="3" id="KW-0479">Metal-binding</keyword>
<keyword evidence="7" id="KW-0862">Zinc</keyword>
<keyword evidence="8" id="KW-1015">Disulfide bond</keyword>
<evidence type="ECO:0000256" key="6">
    <source>
        <dbReference type="ARBA" id="ARBA00022801"/>
    </source>
</evidence>
<dbReference type="SMART" id="SM00209">
    <property type="entry name" value="TSP1"/>
    <property type="match status" value="12"/>
</dbReference>
<organism evidence="12 13">
    <name type="scientific">Ditylenchus destructor</name>
    <dbReference type="NCBI Taxonomy" id="166010"/>
    <lineage>
        <taxon>Eukaryota</taxon>
        <taxon>Metazoa</taxon>
        <taxon>Ecdysozoa</taxon>
        <taxon>Nematoda</taxon>
        <taxon>Chromadorea</taxon>
        <taxon>Rhabditida</taxon>
        <taxon>Tylenchina</taxon>
        <taxon>Tylenchomorpha</taxon>
        <taxon>Sphaerularioidea</taxon>
        <taxon>Anguinidae</taxon>
        <taxon>Anguininae</taxon>
        <taxon>Ditylenchus</taxon>
    </lineage>
</organism>
<proteinExistence type="predicted"/>
<evidence type="ECO:0000313" key="12">
    <source>
        <dbReference type="EMBL" id="KAI1712126.1"/>
    </source>
</evidence>
<dbReference type="EMBL" id="JAKKPZ010000019">
    <property type="protein sequence ID" value="KAI1712126.1"/>
    <property type="molecule type" value="Genomic_DNA"/>
</dbReference>
<dbReference type="Gene3D" id="3.40.1620.60">
    <property type="match status" value="1"/>
</dbReference>
<evidence type="ECO:0000256" key="9">
    <source>
        <dbReference type="ARBA" id="ARBA00023180"/>
    </source>
</evidence>
<dbReference type="GO" id="GO:0046872">
    <property type="term" value="F:metal ion binding"/>
    <property type="evidence" value="ECO:0007669"/>
    <property type="project" value="UniProtKB-KW"/>
</dbReference>
<keyword evidence="13" id="KW-1185">Reference proteome</keyword>
<dbReference type="PRINTS" id="PR01705">
    <property type="entry name" value="TSP1REPEAT"/>
</dbReference>
<feature type="domain" description="ADAMTS cysteine-rich" evidence="10">
    <location>
        <begin position="55"/>
        <end position="122"/>
    </location>
</feature>
<keyword evidence="4" id="KW-0732">Signal</keyword>
<protein>
    <submittedName>
        <fullName evidence="12">Thrombospondin type 1 domain-containing protein</fullName>
    </submittedName>
</protein>
<keyword evidence="2" id="KW-0964">Secreted</keyword>
<dbReference type="InterPro" id="IPR057401">
    <property type="entry name" value="Adt-1/2-like_dom"/>
</dbReference>
<evidence type="ECO:0000256" key="1">
    <source>
        <dbReference type="ARBA" id="ARBA00004613"/>
    </source>
</evidence>
<dbReference type="Pfam" id="PF17771">
    <property type="entry name" value="ADAMTS_CR_2"/>
    <property type="match status" value="1"/>
</dbReference>
<keyword evidence="9" id="KW-0325">Glycoprotein</keyword>
<comment type="caution">
    <text evidence="12">The sequence shown here is derived from an EMBL/GenBank/DDBJ whole genome shotgun (WGS) entry which is preliminary data.</text>
</comment>
<evidence type="ECO:0000256" key="5">
    <source>
        <dbReference type="ARBA" id="ARBA00022737"/>
    </source>
</evidence>
<evidence type="ECO:0000313" key="13">
    <source>
        <dbReference type="Proteomes" id="UP001201812"/>
    </source>
</evidence>